<organism evidence="2">
    <name type="scientific">Thermorudis sp</name>
    <dbReference type="NCBI Taxonomy" id="1969470"/>
    <lineage>
        <taxon>Bacteria</taxon>
        <taxon>Pseudomonadati</taxon>
        <taxon>Thermomicrobiota</taxon>
        <taxon>Thermomicrobia</taxon>
        <taxon>Thermomicrobia incertae sedis</taxon>
        <taxon>Thermorudis</taxon>
    </lineage>
</organism>
<feature type="compositionally biased region" description="Low complexity" evidence="1">
    <location>
        <begin position="53"/>
        <end position="75"/>
    </location>
</feature>
<accession>A0A7C2WI68</accession>
<feature type="region of interest" description="Disordered" evidence="1">
    <location>
        <begin position="13"/>
        <end position="88"/>
    </location>
</feature>
<protein>
    <submittedName>
        <fullName evidence="2">Uncharacterized protein</fullName>
    </submittedName>
</protein>
<gene>
    <name evidence="2" type="ORF">ENP13_01715</name>
</gene>
<evidence type="ECO:0000313" key="2">
    <source>
        <dbReference type="EMBL" id="HEX69948.1"/>
    </source>
</evidence>
<comment type="caution">
    <text evidence="2">The sequence shown here is derived from an EMBL/GenBank/DDBJ whole genome shotgun (WGS) entry which is preliminary data.</text>
</comment>
<proteinExistence type="predicted"/>
<dbReference type="EMBL" id="DSID01000134">
    <property type="protein sequence ID" value="HEX69948.1"/>
    <property type="molecule type" value="Genomic_DNA"/>
</dbReference>
<name>A0A7C2WI68_9BACT</name>
<dbReference type="AlphaFoldDB" id="A0A7C2WI68"/>
<sequence>MRFEHLYRLLAREPAEVGPGDRNPARDQVVAAGGRTQQGDRQDDCGQPHGYQGEPAPGGTPGRPARAAGDALAEAADARSRQPVTTMD</sequence>
<reference evidence="2" key="1">
    <citation type="journal article" date="2020" name="mSystems">
        <title>Genome- and Community-Level Interaction Insights into Carbon Utilization and Element Cycling Functions of Hydrothermarchaeota in Hydrothermal Sediment.</title>
        <authorList>
            <person name="Zhou Z."/>
            <person name="Liu Y."/>
            <person name="Xu W."/>
            <person name="Pan J."/>
            <person name="Luo Z.H."/>
            <person name="Li M."/>
        </authorList>
    </citation>
    <scope>NUCLEOTIDE SEQUENCE [LARGE SCALE GENOMIC DNA]</scope>
    <source>
        <strain evidence="2">SpSt-192</strain>
    </source>
</reference>
<evidence type="ECO:0000256" key="1">
    <source>
        <dbReference type="SAM" id="MobiDB-lite"/>
    </source>
</evidence>